<reference evidence="4" key="2">
    <citation type="submission" date="2020-09" db="EMBL/GenBank/DDBJ databases">
        <authorList>
            <person name="Sun Q."/>
            <person name="Ohkuma M."/>
        </authorList>
    </citation>
    <scope>NUCLEOTIDE SEQUENCE</scope>
    <source>
        <strain evidence="4">JCM 17820</strain>
    </source>
</reference>
<keyword evidence="5" id="KW-1185">Reference proteome</keyword>
<name>A0A830GIA8_9EURY</name>
<feature type="transmembrane region" description="Helical" evidence="2">
    <location>
        <begin position="58"/>
        <end position="79"/>
    </location>
</feature>
<gene>
    <name evidence="4" type="ORF">GCM10009030_01480</name>
</gene>
<keyword evidence="2" id="KW-0472">Membrane</keyword>
<accession>A0A830GIA8</accession>
<proteinExistence type="predicted"/>
<feature type="transmembrane region" description="Helical" evidence="2">
    <location>
        <begin position="31"/>
        <end position="52"/>
    </location>
</feature>
<evidence type="ECO:0000259" key="3">
    <source>
        <dbReference type="Pfam" id="PF11127"/>
    </source>
</evidence>
<dbReference type="Proteomes" id="UP000605784">
    <property type="component" value="Unassembled WGS sequence"/>
</dbReference>
<reference evidence="4" key="1">
    <citation type="journal article" date="2014" name="Int. J. Syst. Evol. Microbiol.">
        <title>Complete genome sequence of Corynebacterium casei LMG S-19264T (=DSM 44701T), isolated from a smear-ripened cheese.</title>
        <authorList>
            <consortium name="US DOE Joint Genome Institute (JGI-PGF)"/>
            <person name="Walter F."/>
            <person name="Albersmeier A."/>
            <person name="Kalinowski J."/>
            <person name="Ruckert C."/>
        </authorList>
    </citation>
    <scope>NUCLEOTIDE SEQUENCE</scope>
    <source>
        <strain evidence="4">JCM 17820</strain>
    </source>
</reference>
<organism evidence="4 5">
    <name type="scientific">Haloarcula pellucida</name>
    <dbReference type="NCBI Taxonomy" id="1427151"/>
    <lineage>
        <taxon>Archaea</taxon>
        <taxon>Methanobacteriati</taxon>
        <taxon>Methanobacteriota</taxon>
        <taxon>Stenosarchaea group</taxon>
        <taxon>Halobacteria</taxon>
        <taxon>Halobacteriales</taxon>
        <taxon>Haloarculaceae</taxon>
        <taxon>Haloarcula</taxon>
    </lineage>
</organism>
<dbReference type="InterPro" id="IPR021309">
    <property type="entry name" value="YgaP-like_TM"/>
</dbReference>
<feature type="domain" description="Inner membrane protein YgaP-like transmembrane" evidence="3">
    <location>
        <begin position="21"/>
        <end position="94"/>
    </location>
</feature>
<dbReference type="Pfam" id="PF11127">
    <property type="entry name" value="YgaP-like_TM"/>
    <property type="match status" value="1"/>
</dbReference>
<dbReference type="AlphaFoldDB" id="A0A830GIA8"/>
<evidence type="ECO:0000256" key="2">
    <source>
        <dbReference type="SAM" id="Phobius"/>
    </source>
</evidence>
<protein>
    <recommendedName>
        <fullName evidence="3">Inner membrane protein YgaP-like transmembrane domain-containing protein</fullName>
    </recommendedName>
</protein>
<evidence type="ECO:0000256" key="1">
    <source>
        <dbReference type="SAM" id="MobiDB-lite"/>
    </source>
</evidence>
<feature type="region of interest" description="Disordered" evidence="1">
    <location>
        <begin position="92"/>
        <end position="113"/>
    </location>
</feature>
<comment type="caution">
    <text evidence="4">The sequence shown here is derived from an EMBL/GenBank/DDBJ whole genome shotgun (WGS) entry which is preliminary data.</text>
</comment>
<dbReference type="EMBL" id="BMOU01000001">
    <property type="protein sequence ID" value="GGN85227.1"/>
    <property type="molecule type" value="Genomic_DNA"/>
</dbReference>
<evidence type="ECO:0000313" key="5">
    <source>
        <dbReference type="Proteomes" id="UP000605784"/>
    </source>
</evidence>
<keyword evidence="2" id="KW-0812">Transmembrane</keyword>
<evidence type="ECO:0000313" key="4">
    <source>
        <dbReference type="EMBL" id="GGN85227.1"/>
    </source>
</evidence>
<keyword evidence="2" id="KW-1133">Transmembrane helix</keyword>
<sequence length="113" mass="11491">MNYPTSLSSLAAYYRTVNTTMEKNVGGFDRTARFVVGPILFLVGIAALGGVLTLAAGTIGLVLGGLALLVGLVLTVTAVTQKCPLNSVIGLDTYRGGSSPDAGDEVDRGTSGN</sequence>